<proteinExistence type="predicted"/>
<dbReference type="EMBL" id="JAGINW010000001">
    <property type="protein sequence ID" value="MBP2331189.1"/>
    <property type="molecule type" value="Genomic_DNA"/>
</dbReference>
<dbReference type="Gene3D" id="1.10.30.50">
    <property type="match status" value="1"/>
</dbReference>
<reference evidence="1 2" key="1">
    <citation type="submission" date="2021-03" db="EMBL/GenBank/DDBJ databases">
        <title>Sequencing the genomes of 1000 actinobacteria strains.</title>
        <authorList>
            <person name="Klenk H.-P."/>
        </authorList>
    </citation>
    <scope>NUCLEOTIDE SEQUENCE [LARGE SCALE GENOMIC DNA]</scope>
    <source>
        <strain evidence="1 2">DSM 46670</strain>
    </source>
</reference>
<keyword evidence="2" id="KW-1185">Reference proteome</keyword>
<dbReference type="Proteomes" id="UP001519332">
    <property type="component" value="Unassembled WGS sequence"/>
</dbReference>
<accession>A0ABS4U3E1</accession>
<evidence type="ECO:0000313" key="1">
    <source>
        <dbReference type="EMBL" id="MBP2331189.1"/>
    </source>
</evidence>
<sequence>MIRLHRPELTDPLADQLATLTRTIGRTTGSGRQSRLAAQVVEARRLWRGRPLVRTRLRESLESFASGRSRCMYCGDNQGTDIDHYEPLAKAPLRTFVWLNHLLACSGCNSRYKRDAFPRAGNGRPLLLDPTVDDPFDHLGLALSIGRYTALTDRGAATIDICQLNRDILCRGRQVAYDTVTVILEGWQQALAARDVRKMGNLADTIREQPFADVVHAMLRYAHAPGANRLFADRLRLLPILTDTQLRATLLA</sequence>
<protein>
    <recommendedName>
        <fullName evidence="3">HNH endonuclease</fullName>
    </recommendedName>
</protein>
<organism evidence="1 2">
    <name type="scientific">Kibdelosporangium banguiense</name>
    <dbReference type="NCBI Taxonomy" id="1365924"/>
    <lineage>
        <taxon>Bacteria</taxon>
        <taxon>Bacillati</taxon>
        <taxon>Actinomycetota</taxon>
        <taxon>Actinomycetes</taxon>
        <taxon>Pseudonocardiales</taxon>
        <taxon>Pseudonocardiaceae</taxon>
        <taxon>Kibdelosporangium</taxon>
    </lineage>
</organism>
<comment type="caution">
    <text evidence="1">The sequence shown here is derived from an EMBL/GenBank/DDBJ whole genome shotgun (WGS) entry which is preliminary data.</text>
</comment>
<dbReference type="RefSeq" id="WP_209647811.1">
    <property type="nucleotide sequence ID" value="NZ_JAGINW010000001.1"/>
</dbReference>
<name>A0ABS4U3E1_9PSEU</name>
<gene>
    <name evidence="1" type="ORF">JOF56_011574</name>
</gene>
<evidence type="ECO:0008006" key="3">
    <source>
        <dbReference type="Google" id="ProtNLM"/>
    </source>
</evidence>
<evidence type="ECO:0000313" key="2">
    <source>
        <dbReference type="Proteomes" id="UP001519332"/>
    </source>
</evidence>